<name>A0A0C3BIL0_HEBCY</name>
<dbReference type="AlphaFoldDB" id="A0A0C3BIL0"/>
<dbReference type="InterPro" id="IPR011333">
    <property type="entry name" value="SKP1/BTB/POZ_sf"/>
</dbReference>
<organism evidence="2 3">
    <name type="scientific">Hebeloma cylindrosporum</name>
    <dbReference type="NCBI Taxonomy" id="76867"/>
    <lineage>
        <taxon>Eukaryota</taxon>
        <taxon>Fungi</taxon>
        <taxon>Dikarya</taxon>
        <taxon>Basidiomycota</taxon>
        <taxon>Agaricomycotina</taxon>
        <taxon>Agaricomycetes</taxon>
        <taxon>Agaricomycetidae</taxon>
        <taxon>Agaricales</taxon>
        <taxon>Agaricineae</taxon>
        <taxon>Hymenogastraceae</taxon>
        <taxon>Hebeloma</taxon>
    </lineage>
</organism>
<evidence type="ECO:0000313" key="3">
    <source>
        <dbReference type="Proteomes" id="UP000053424"/>
    </source>
</evidence>
<reference evidence="3" key="2">
    <citation type="submission" date="2015-01" db="EMBL/GenBank/DDBJ databases">
        <title>Evolutionary Origins and Diversification of the Mycorrhizal Mutualists.</title>
        <authorList>
            <consortium name="DOE Joint Genome Institute"/>
            <consortium name="Mycorrhizal Genomics Consortium"/>
            <person name="Kohler A."/>
            <person name="Kuo A."/>
            <person name="Nagy L.G."/>
            <person name="Floudas D."/>
            <person name="Copeland A."/>
            <person name="Barry K.W."/>
            <person name="Cichocki N."/>
            <person name="Veneault-Fourrey C."/>
            <person name="LaButti K."/>
            <person name="Lindquist E.A."/>
            <person name="Lipzen A."/>
            <person name="Lundell T."/>
            <person name="Morin E."/>
            <person name="Murat C."/>
            <person name="Riley R."/>
            <person name="Ohm R."/>
            <person name="Sun H."/>
            <person name="Tunlid A."/>
            <person name="Henrissat B."/>
            <person name="Grigoriev I.V."/>
            <person name="Hibbett D.S."/>
            <person name="Martin F."/>
        </authorList>
    </citation>
    <scope>NUCLEOTIDE SEQUENCE [LARGE SCALE GENOMIC DNA]</scope>
    <source>
        <strain evidence="3">h7</strain>
    </source>
</reference>
<dbReference type="SMART" id="SM00225">
    <property type="entry name" value="BTB"/>
    <property type="match status" value="1"/>
</dbReference>
<keyword evidence="3" id="KW-1185">Reference proteome</keyword>
<dbReference type="EMBL" id="KN831804">
    <property type="protein sequence ID" value="KIM36540.1"/>
    <property type="molecule type" value="Genomic_DNA"/>
</dbReference>
<dbReference type="Proteomes" id="UP000053424">
    <property type="component" value="Unassembled WGS sequence"/>
</dbReference>
<proteinExistence type="predicted"/>
<dbReference type="HOGENOM" id="CLU_033082_3_2_1"/>
<protein>
    <recommendedName>
        <fullName evidence="1">BTB domain-containing protein</fullName>
    </recommendedName>
</protein>
<evidence type="ECO:0000259" key="1">
    <source>
        <dbReference type="SMART" id="SM00225"/>
    </source>
</evidence>
<feature type="non-terminal residue" evidence="2">
    <location>
        <position position="304"/>
    </location>
</feature>
<dbReference type="OrthoDB" id="3893071at2759"/>
<reference evidence="2 3" key="1">
    <citation type="submission" date="2014-04" db="EMBL/GenBank/DDBJ databases">
        <authorList>
            <consortium name="DOE Joint Genome Institute"/>
            <person name="Kuo A."/>
            <person name="Gay G."/>
            <person name="Dore J."/>
            <person name="Kohler A."/>
            <person name="Nagy L.G."/>
            <person name="Floudas D."/>
            <person name="Copeland A."/>
            <person name="Barry K.W."/>
            <person name="Cichocki N."/>
            <person name="Veneault-Fourrey C."/>
            <person name="LaButti K."/>
            <person name="Lindquist E.A."/>
            <person name="Lipzen A."/>
            <person name="Lundell T."/>
            <person name="Morin E."/>
            <person name="Murat C."/>
            <person name="Sun H."/>
            <person name="Tunlid A."/>
            <person name="Henrissat B."/>
            <person name="Grigoriev I.V."/>
            <person name="Hibbett D.S."/>
            <person name="Martin F."/>
            <person name="Nordberg H.P."/>
            <person name="Cantor M.N."/>
            <person name="Hua S.X."/>
        </authorList>
    </citation>
    <scope>NUCLEOTIDE SEQUENCE [LARGE SCALE GENOMIC DNA]</scope>
    <source>
        <strain evidence="3">h7</strain>
    </source>
</reference>
<gene>
    <name evidence="2" type="ORF">M413DRAFT_55208</name>
</gene>
<dbReference type="InterPro" id="IPR000210">
    <property type="entry name" value="BTB/POZ_dom"/>
</dbReference>
<feature type="domain" description="BTB" evidence="1">
    <location>
        <begin position="9"/>
        <end position="117"/>
    </location>
</feature>
<dbReference type="STRING" id="686832.A0A0C3BIL0"/>
<sequence>VVDLWFEDGNLILKAENSLFRIYSGLLAARSSVFKDMLAFPPPAEGNETFEGCPIVTVYDSAKDMNSFLKAVFDSSFFEPPPTPTKLPIVESVLRLSLKYDVPYLRRRALLHLSSTFPTTLAAWKLREEHRTIPPVENTPFAALQIARQFDLPWLLPSILYCISTHSFEKTLDSALWGKEEISMDWEAKRMSILGRQKILLRQSGITMAMMRLSAGQVPGCTGDGNRCLTTKLSCANTLGRWDVAGFLDYPEEHRDVFSGLCSTCFGQFKDLCEGNCESLWNDLPSIFGLPEWGLLEKERALAL</sequence>
<evidence type="ECO:0000313" key="2">
    <source>
        <dbReference type="EMBL" id="KIM36540.1"/>
    </source>
</evidence>
<dbReference type="Gene3D" id="3.30.710.10">
    <property type="entry name" value="Potassium Channel Kv1.1, Chain A"/>
    <property type="match status" value="1"/>
</dbReference>
<feature type="non-terminal residue" evidence="2">
    <location>
        <position position="1"/>
    </location>
</feature>
<accession>A0A0C3BIL0</accession>